<dbReference type="InterPro" id="IPR035906">
    <property type="entry name" value="MetI-like_sf"/>
</dbReference>
<feature type="transmembrane region" description="Helical" evidence="7">
    <location>
        <begin position="627"/>
        <end position="648"/>
    </location>
</feature>
<dbReference type="GO" id="GO:0015226">
    <property type="term" value="F:carnitine transmembrane transporter activity"/>
    <property type="evidence" value="ECO:0007669"/>
    <property type="project" value="TreeGrafter"/>
</dbReference>
<dbReference type="Proteomes" id="UP000005092">
    <property type="component" value="Unassembled WGS sequence"/>
</dbReference>
<evidence type="ECO:0000256" key="6">
    <source>
        <dbReference type="ARBA" id="ARBA00023136"/>
    </source>
</evidence>
<feature type="transmembrane region" description="Helical" evidence="7">
    <location>
        <begin position="152"/>
        <end position="174"/>
    </location>
</feature>
<feature type="transmembrane region" description="Helical" evidence="7">
    <location>
        <begin position="33"/>
        <end position="54"/>
    </location>
</feature>
<dbReference type="PROSITE" id="PS50928">
    <property type="entry name" value="ABC_TM1"/>
    <property type="match status" value="2"/>
</dbReference>
<dbReference type="GO" id="GO:0005275">
    <property type="term" value="F:amine transmembrane transporter activity"/>
    <property type="evidence" value="ECO:0007669"/>
    <property type="project" value="TreeGrafter"/>
</dbReference>
<feature type="transmembrane region" description="Helical" evidence="7">
    <location>
        <begin position="481"/>
        <end position="505"/>
    </location>
</feature>
<evidence type="ECO:0000313" key="9">
    <source>
        <dbReference type="EMBL" id="EJB04138.1"/>
    </source>
</evidence>
<dbReference type="EMBL" id="JH719381">
    <property type="protein sequence ID" value="EJB04138.1"/>
    <property type="molecule type" value="Genomic_DNA"/>
</dbReference>
<dbReference type="AlphaFoldDB" id="J0H2E6"/>
<keyword evidence="2 7" id="KW-0813">Transport</keyword>
<dbReference type="InterPro" id="IPR000515">
    <property type="entry name" value="MetI-like"/>
</dbReference>
<feature type="transmembrane region" description="Helical" evidence="7">
    <location>
        <begin position="339"/>
        <end position="359"/>
    </location>
</feature>
<keyword evidence="6 7" id="KW-0472">Membrane</keyword>
<evidence type="ECO:0000256" key="3">
    <source>
        <dbReference type="ARBA" id="ARBA00022475"/>
    </source>
</evidence>
<sequence length="700" mass="74304">MMVSAAGSRRLSSSLIHTHGTAKASWFRSAEGATLLAVLVGAACLALSPYQPWLQQWPDILTIPATRWIGTFITALFDELKPGARLFASMLGYPMLWANVLLVGTPYPITIGLISALAWFLGGVRMTAWTLAGLCFVLASGYWLASMNTLALVFVSIPLALAAGLVIGLLANEFRSIRRLIETSLDVMQTVPTFAYLTPLLLLFGFGPVVGLIASVIYAAPPMARNVILGLQRVDPEIREAAIMNGASRAQQLLLVELPAASQQIMVGVNQTIMAALSMVIIAAVIGGFNDIGWEVLLTMRKAAFGQSLVAGLVIVVFAILADRLSIALASHQKRHSRYVAFAIIAFSLILGVCQPWLLPRPDEFAIFKGLVLLIDSSLTSFIGAFGAGLEAIKNGAMFFVLLPLRIGLAEAVLPFTWGFQWTPTMTLGVFSAAAAMAIVLASLGRLLLGLCLMLAAGVVVTGVINLPWPFVLVSLGALGWIAGGPALATFAVAMVSAVMVMGLWAPAMLSVYLCAASVLVCVLLGGSIGLVCAISETAWRVVRPICDFFQTIPLFVFLIPVLMFFQIGEFSAFLAICAYAIVPMIRYTQHGLSSTPDELLEAATASGADTWQILWEVRAPYSAPTILLGLNQTILYAFSMLVIAALIGTTDLGQQIYLALGQGDAGLGIAAGASMAMLALVADRLVQAFAAKQRHALGL</sequence>
<proteinExistence type="inferred from homology"/>
<keyword evidence="4 7" id="KW-0812">Transmembrane</keyword>
<feature type="transmembrane region" description="Helical" evidence="7">
    <location>
        <begin position="555"/>
        <end position="583"/>
    </location>
</feature>
<dbReference type="PANTHER" id="PTHR47737:SF1">
    <property type="entry name" value="GLYCINE BETAINE_PROLINE BETAINE TRANSPORT SYSTEM PERMEASE PROTEIN PROW"/>
    <property type="match status" value="1"/>
</dbReference>
<feature type="transmembrane region" description="Helical" evidence="7">
    <location>
        <begin position="668"/>
        <end position="687"/>
    </location>
</feature>
<reference evidence="9 10" key="1">
    <citation type="submission" date="2012-02" db="EMBL/GenBank/DDBJ databases">
        <title>Improved High-Quality Draft Sequence of Rhizobium leguminosarum bv. trifolii WSM597.</title>
        <authorList>
            <consortium name="US DOE Joint Genome Institute"/>
            <person name="Lucas S."/>
            <person name="Han J."/>
            <person name="Lapidus A."/>
            <person name="Cheng J.-F."/>
            <person name="Goodwin L."/>
            <person name="Pitluck S."/>
            <person name="Peters L."/>
            <person name="Ovchinnikova G."/>
            <person name="Held B."/>
            <person name="Detter J.C."/>
            <person name="Han C."/>
            <person name="Tapia R."/>
            <person name="Land M."/>
            <person name="Hauser L."/>
            <person name="Kyrpides N."/>
            <person name="Ivanova N."/>
            <person name="Pagani I."/>
            <person name="Brau L."/>
            <person name="Yates R."/>
            <person name="O'Hara G."/>
            <person name="Rui T."/>
            <person name="Howieson J."/>
            <person name="Reeve W."/>
            <person name="Woyke T."/>
        </authorList>
    </citation>
    <scope>NUCLEOTIDE SEQUENCE [LARGE SCALE GENOMIC DNA]</scope>
    <source>
        <strain evidence="9 10">WSM597</strain>
    </source>
</reference>
<evidence type="ECO:0000256" key="7">
    <source>
        <dbReference type="RuleBase" id="RU363032"/>
    </source>
</evidence>
<feature type="transmembrane region" description="Helical" evidence="7">
    <location>
        <begin position="126"/>
        <end position="145"/>
    </location>
</feature>
<evidence type="ECO:0000256" key="1">
    <source>
        <dbReference type="ARBA" id="ARBA00004651"/>
    </source>
</evidence>
<name>J0H2E6_RHILT</name>
<dbReference type="GO" id="GO:0031460">
    <property type="term" value="P:glycine betaine transport"/>
    <property type="evidence" value="ECO:0007669"/>
    <property type="project" value="TreeGrafter"/>
</dbReference>
<protein>
    <submittedName>
        <fullName evidence="9">ABC-type proline/glycine betaine transport system, permease component</fullName>
    </submittedName>
</protein>
<dbReference type="PANTHER" id="PTHR47737">
    <property type="entry name" value="GLYCINE BETAINE/PROLINE BETAINE TRANSPORT SYSTEM PERMEASE PROTEIN PROW"/>
    <property type="match status" value="1"/>
</dbReference>
<feature type="transmembrane region" description="Helical" evidence="7">
    <location>
        <begin position="422"/>
        <end position="441"/>
    </location>
</feature>
<dbReference type="Gene3D" id="1.10.3720.10">
    <property type="entry name" value="MetI-like"/>
    <property type="match status" value="2"/>
</dbReference>
<dbReference type="GO" id="GO:0043190">
    <property type="term" value="C:ATP-binding cassette (ABC) transporter complex"/>
    <property type="evidence" value="ECO:0007669"/>
    <property type="project" value="TreeGrafter"/>
</dbReference>
<evidence type="ECO:0000256" key="5">
    <source>
        <dbReference type="ARBA" id="ARBA00022989"/>
    </source>
</evidence>
<keyword evidence="5 7" id="KW-1133">Transmembrane helix</keyword>
<feature type="transmembrane region" description="Helical" evidence="7">
    <location>
        <begin position="365"/>
        <end position="390"/>
    </location>
</feature>
<keyword evidence="3" id="KW-1003">Cell membrane</keyword>
<comment type="similarity">
    <text evidence="7">Belongs to the binding-protein-dependent transport system permease family.</text>
</comment>
<accession>J0H2E6</accession>
<feature type="transmembrane region" description="Helical" evidence="7">
    <location>
        <begin position="309"/>
        <end position="327"/>
    </location>
</feature>
<feature type="transmembrane region" description="Helical" evidence="7">
    <location>
        <begin position="272"/>
        <end position="289"/>
    </location>
</feature>
<dbReference type="SUPFAM" id="SSF161098">
    <property type="entry name" value="MetI-like"/>
    <property type="match status" value="2"/>
</dbReference>
<feature type="transmembrane region" description="Helical" evidence="7">
    <location>
        <begin position="448"/>
        <end position="469"/>
    </location>
</feature>
<organism evidence="9 10">
    <name type="scientific">Rhizobium leguminosarum bv. trifolii WSM597</name>
    <dbReference type="NCBI Taxonomy" id="754764"/>
    <lineage>
        <taxon>Bacteria</taxon>
        <taxon>Pseudomonadati</taxon>
        <taxon>Pseudomonadota</taxon>
        <taxon>Alphaproteobacteria</taxon>
        <taxon>Hyphomicrobiales</taxon>
        <taxon>Rhizobiaceae</taxon>
        <taxon>Rhizobium/Agrobacterium group</taxon>
        <taxon>Rhizobium</taxon>
    </lineage>
</organism>
<gene>
    <name evidence="9" type="ORF">Rleg9DRAFT_2986</name>
</gene>
<feature type="transmembrane region" description="Helical" evidence="7">
    <location>
        <begin position="194"/>
        <end position="220"/>
    </location>
</feature>
<dbReference type="HOGENOM" id="CLU_023562_0_1_5"/>
<evidence type="ECO:0000313" key="10">
    <source>
        <dbReference type="Proteomes" id="UP000005092"/>
    </source>
</evidence>
<dbReference type="CDD" id="cd06261">
    <property type="entry name" value="TM_PBP2"/>
    <property type="match status" value="2"/>
</dbReference>
<evidence type="ECO:0000259" key="8">
    <source>
        <dbReference type="PROSITE" id="PS50928"/>
    </source>
</evidence>
<feature type="transmembrane region" description="Helical" evidence="7">
    <location>
        <begin position="512"/>
        <end position="535"/>
    </location>
</feature>
<dbReference type="GO" id="GO:0015871">
    <property type="term" value="P:choline transport"/>
    <property type="evidence" value="ECO:0007669"/>
    <property type="project" value="TreeGrafter"/>
</dbReference>
<feature type="transmembrane region" description="Helical" evidence="7">
    <location>
        <begin position="97"/>
        <end position="120"/>
    </location>
</feature>
<comment type="subcellular location">
    <subcellularLocation>
        <location evidence="1 7">Cell membrane</location>
        <topology evidence="1 7">Multi-pass membrane protein</topology>
    </subcellularLocation>
</comment>
<evidence type="ECO:0000256" key="2">
    <source>
        <dbReference type="ARBA" id="ARBA00022448"/>
    </source>
</evidence>
<dbReference type="Pfam" id="PF00528">
    <property type="entry name" value="BPD_transp_1"/>
    <property type="match status" value="2"/>
</dbReference>
<feature type="domain" description="ABC transmembrane type-1" evidence="8">
    <location>
        <begin position="508"/>
        <end position="687"/>
    </location>
</feature>
<evidence type="ECO:0000256" key="4">
    <source>
        <dbReference type="ARBA" id="ARBA00022692"/>
    </source>
</evidence>
<feature type="domain" description="ABC transmembrane type-1" evidence="8">
    <location>
        <begin position="146"/>
        <end position="326"/>
    </location>
</feature>